<protein>
    <submittedName>
        <fullName evidence="3">Manganese and iron superoxide dismutase</fullName>
    </submittedName>
</protein>
<dbReference type="SUPFAM" id="SSF46609">
    <property type="entry name" value="Fe,Mn superoxide dismutase (SOD), N-terminal domain"/>
    <property type="match status" value="1"/>
</dbReference>
<sequence length="306" mass="33434">MASQLVRNSLRSATASSSSSSPSYATPSALPSQRQSRSLHTCPPTADTLSEGCAPFLSKATVQQISQGWQGGLLELLNQEVRDSEFASSSIVETVIGLSQNREKVLAFNYASQALNNSFFLSTLAPQDRLRNTTPLPKLATAISKSFGSFPEMCLAFSSAAYGMSGSGWVWLVTDQHRNIGVVPTFGAGTVIVQNRMQQGKHFLLPSINDQTTGSADGSKSSSSSTNASERPSRPMDSLFSGLGITDKVGKDLYPLLNISVHEHAWLNDYGIMGKEEYLTRFWNCVNWDKVEERFETYCPQSSRYM</sequence>
<dbReference type="OrthoDB" id="275227at2759"/>
<accession>A0A317XKQ8</accession>
<feature type="compositionally biased region" description="Low complexity" evidence="1">
    <location>
        <begin position="215"/>
        <end position="230"/>
    </location>
</feature>
<dbReference type="GO" id="GO:0004784">
    <property type="term" value="F:superoxide dismutase activity"/>
    <property type="evidence" value="ECO:0007669"/>
    <property type="project" value="InterPro"/>
</dbReference>
<dbReference type="PANTHER" id="PTHR42769">
    <property type="entry name" value="SUPEROXIDE DISMUTASE"/>
    <property type="match status" value="1"/>
</dbReference>
<gene>
    <name evidence="3" type="ORF">BCV70DRAFT_212766</name>
</gene>
<dbReference type="InParanoid" id="A0A317XKQ8"/>
<dbReference type="SUPFAM" id="SSF54719">
    <property type="entry name" value="Fe,Mn superoxide dismutase (SOD), C-terminal domain"/>
    <property type="match status" value="1"/>
</dbReference>
<dbReference type="Pfam" id="PF02777">
    <property type="entry name" value="Sod_Fe_C"/>
    <property type="match status" value="2"/>
</dbReference>
<evidence type="ECO:0000313" key="4">
    <source>
        <dbReference type="Proteomes" id="UP000246740"/>
    </source>
</evidence>
<feature type="region of interest" description="Disordered" evidence="1">
    <location>
        <begin position="212"/>
        <end position="236"/>
    </location>
</feature>
<organism evidence="3 4">
    <name type="scientific">Testicularia cyperi</name>
    <dbReference type="NCBI Taxonomy" id="1882483"/>
    <lineage>
        <taxon>Eukaryota</taxon>
        <taxon>Fungi</taxon>
        <taxon>Dikarya</taxon>
        <taxon>Basidiomycota</taxon>
        <taxon>Ustilaginomycotina</taxon>
        <taxon>Ustilaginomycetes</taxon>
        <taxon>Ustilaginales</taxon>
        <taxon>Anthracoideaceae</taxon>
        <taxon>Testicularia</taxon>
    </lineage>
</organism>
<keyword evidence="4" id="KW-1185">Reference proteome</keyword>
<dbReference type="InterPro" id="IPR036324">
    <property type="entry name" value="Mn/Fe_SOD_N_sf"/>
</dbReference>
<evidence type="ECO:0000259" key="2">
    <source>
        <dbReference type="Pfam" id="PF02777"/>
    </source>
</evidence>
<dbReference type="Gene3D" id="3.55.40.20">
    <property type="entry name" value="Iron/manganese superoxide dismutase, C-terminal domain"/>
    <property type="match status" value="1"/>
</dbReference>
<dbReference type="EMBL" id="KZ819198">
    <property type="protein sequence ID" value="PWY98392.1"/>
    <property type="molecule type" value="Genomic_DNA"/>
</dbReference>
<reference evidence="3 4" key="1">
    <citation type="journal article" date="2018" name="Mol. Biol. Evol.">
        <title>Broad Genomic Sampling Reveals a Smut Pathogenic Ancestry of the Fungal Clade Ustilaginomycotina.</title>
        <authorList>
            <person name="Kijpornyongpan T."/>
            <person name="Mondo S.J."/>
            <person name="Barry K."/>
            <person name="Sandor L."/>
            <person name="Lee J."/>
            <person name="Lipzen A."/>
            <person name="Pangilinan J."/>
            <person name="LaButti K."/>
            <person name="Hainaut M."/>
            <person name="Henrissat B."/>
            <person name="Grigoriev I.V."/>
            <person name="Spatafora J.W."/>
            <person name="Aime M.C."/>
        </authorList>
    </citation>
    <scope>NUCLEOTIDE SEQUENCE [LARGE SCALE GENOMIC DNA]</scope>
    <source>
        <strain evidence="3 4">MCA 3645</strain>
    </source>
</reference>
<dbReference type="AlphaFoldDB" id="A0A317XKQ8"/>
<dbReference type="PANTHER" id="PTHR42769:SF3">
    <property type="entry name" value="SUPEROXIDE DISMUTASE [FE] 2, CHLOROPLASTIC"/>
    <property type="match status" value="1"/>
</dbReference>
<proteinExistence type="predicted"/>
<evidence type="ECO:0000313" key="3">
    <source>
        <dbReference type="EMBL" id="PWY98392.1"/>
    </source>
</evidence>
<feature type="domain" description="Manganese/iron superoxide dismutase C-terminal" evidence="2">
    <location>
        <begin position="138"/>
        <end position="194"/>
    </location>
</feature>
<feature type="compositionally biased region" description="Low complexity" evidence="1">
    <location>
        <begin position="9"/>
        <end position="32"/>
    </location>
</feature>
<evidence type="ECO:0000256" key="1">
    <source>
        <dbReference type="SAM" id="MobiDB-lite"/>
    </source>
</evidence>
<dbReference type="GO" id="GO:0046872">
    <property type="term" value="F:metal ion binding"/>
    <property type="evidence" value="ECO:0007669"/>
    <property type="project" value="InterPro"/>
</dbReference>
<dbReference type="FunCoup" id="A0A317XKQ8">
    <property type="interactions" value="26"/>
</dbReference>
<feature type="region of interest" description="Disordered" evidence="1">
    <location>
        <begin position="1"/>
        <end position="44"/>
    </location>
</feature>
<dbReference type="InterPro" id="IPR019832">
    <property type="entry name" value="Mn/Fe_SOD_C"/>
</dbReference>
<name>A0A317XKQ8_9BASI</name>
<dbReference type="Proteomes" id="UP000246740">
    <property type="component" value="Unassembled WGS sequence"/>
</dbReference>
<dbReference type="InterPro" id="IPR036314">
    <property type="entry name" value="SOD_C_sf"/>
</dbReference>
<dbReference type="STRING" id="1882483.A0A317XKQ8"/>
<feature type="domain" description="Manganese/iron superoxide dismutase C-terminal" evidence="2">
    <location>
        <begin position="252"/>
        <end position="294"/>
    </location>
</feature>